<proteinExistence type="predicted"/>
<gene>
    <name evidence="1" type="ORF">MM415B09572_0008</name>
</gene>
<reference evidence="1" key="1">
    <citation type="submission" date="2020-03" db="EMBL/GenBank/DDBJ databases">
        <title>The deep terrestrial virosphere.</title>
        <authorList>
            <person name="Holmfeldt K."/>
            <person name="Nilsson E."/>
            <person name="Simone D."/>
            <person name="Lopez-Fernandez M."/>
            <person name="Wu X."/>
            <person name="de Brujin I."/>
            <person name="Lundin D."/>
            <person name="Andersson A."/>
            <person name="Bertilsson S."/>
            <person name="Dopson M."/>
        </authorList>
    </citation>
    <scope>NUCLEOTIDE SEQUENCE</scope>
    <source>
        <strain evidence="1">MM415B09572</strain>
    </source>
</reference>
<accession>A0A6M3LM20</accession>
<protein>
    <submittedName>
        <fullName evidence="1">Uncharacterized protein</fullName>
    </submittedName>
</protein>
<dbReference type="EMBL" id="MT143389">
    <property type="protein sequence ID" value="QJA96326.1"/>
    <property type="molecule type" value="Genomic_DNA"/>
</dbReference>
<name>A0A6M3LM20_9ZZZZ</name>
<sequence>MEIITKKINMKPIEFKHQNVVFAKDQPEYQPLPSLRLDTPEGQVISCWKLSFKERLRVLFLGRVWMNLMSFNKPLTPSLLATNRKELYSHPDDNIKWWKKFIY</sequence>
<organism evidence="1">
    <name type="scientific">viral metagenome</name>
    <dbReference type="NCBI Taxonomy" id="1070528"/>
    <lineage>
        <taxon>unclassified sequences</taxon>
        <taxon>metagenomes</taxon>
        <taxon>organismal metagenomes</taxon>
    </lineage>
</organism>
<dbReference type="AlphaFoldDB" id="A0A6M3LM20"/>
<evidence type="ECO:0000313" key="1">
    <source>
        <dbReference type="EMBL" id="QJA96326.1"/>
    </source>
</evidence>